<organism evidence="1 2">
    <name type="scientific">Albidovulum litorale</name>
    <dbReference type="NCBI Taxonomy" id="2984134"/>
    <lineage>
        <taxon>Bacteria</taxon>
        <taxon>Pseudomonadati</taxon>
        <taxon>Pseudomonadota</taxon>
        <taxon>Alphaproteobacteria</taxon>
        <taxon>Rhodobacterales</taxon>
        <taxon>Paracoccaceae</taxon>
        <taxon>Albidovulum</taxon>
    </lineage>
</organism>
<dbReference type="Pfam" id="PF10604">
    <property type="entry name" value="Polyketide_cyc2"/>
    <property type="match status" value="1"/>
</dbReference>
<keyword evidence="2" id="KW-1185">Reference proteome</keyword>
<proteinExistence type="predicted"/>
<name>A0ABT2ZM59_9RHOB</name>
<comment type="caution">
    <text evidence="1">The sequence shown here is derived from an EMBL/GenBank/DDBJ whole genome shotgun (WGS) entry which is preliminary data.</text>
</comment>
<dbReference type="EMBL" id="JAOWKZ010000002">
    <property type="protein sequence ID" value="MCV2872199.1"/>
    <property type="molecule type" value="Genomic_DNA"/>
</dbReference>
<dbReference type="RefSeq" id="WP_263739385.1">
    <property type="nucleotide sequence ID" value="NZ_JAOWKZ010000002.1"/>
</dbReference>
<dbReference type="InterPro" id="IPR023393">
    <property type="entry name" value="START-like_dom_sf"/>
</dbReference>
<sequence>MKFSTKEDVEVPAGEVFDFLSDFGSFERAAVRRGAEVTRVDRIAEVGPGLTWSVRFPMRGKMRRVLCELARFDRPEALNVNAESTGFHIALAVALVELSPKRTRMTVDAEIKPRTLAARLMLQSVRINKAGFVRRFEARVQKYAADLELRHLGHGVS</sequence>
<dbReference type="Gene3D" id="3.30.530.20">
    <property type="match status" value="1"/>
</dbReference>
<accession>A0ABT2ZM59</accession>
<dbReference type="CDD" id="cd07812">
    <property type="entry name" value="SRPBCC"/>
    <property type="match status" value="1"/>
</dbReference>
<dbReference type="Proteomes" id="UP001652564">
    <property type="component" value="Unassembled WGS sequence"/>
</dbReference>
<dbReference type="InterPro" id="IPR019587">
    <property type="entry name" value="Polyketide_cyclase/dehydratase"/>
</dbReference>
<reference evidence="1 2" key="1">
    <citation type="submission" date="2022-10" db="EMBL/GenBank/DDBJ databases">
        <title>Defluviimonas sp. nov., isolated from ocean surface sediments.</title>
        <authorList>
            <person name="He W."/>
            <person name="Wang L."/>
            <person name="Zhang D.-F."/>
        </authorList>
    </citation>
    <scope>NUCLEOTIDE SEQUENCE [LARGE SCALE GENOMIC DNA]</scope>
    <source>
        <strain evidence="1 2">WL0050</strain>
    </source>
</reference>
<protein>
    <submittedName>
        <fullName evidence="1">SRPBCC family protein</fullName>
    </submittedName>
</protein>
<evidence type="ECO:0000313" key="1">
    <source>
        <dbReference type="EMBL" id="MCV2872199.1"/>
    </source>
</evidence>
<evidence type="ECO:0000313" key="2">
    <source>
        <dbReference type="Proteomes" id="UP001652564"/>
    </source>
</evidence>
<dbReference type="SUPFAM" id="SSF55961">
    <property type="entry name" value="Bet v1-like"/>
    <property type="match status" value="1"/>
</dbReference>
<gene>
    <name evidence="1" type="ORF">OEZ71_07800</name>
</gene>